<feature type="transmembrane region" description="Helical" evidence="8">
    <location>
        <begin position="78"/>
        <end position="106"/>
    </location>
</feature>
<feature type="transmembrane region" description="Helical" evidence="8">
    <location>
        <begin position="414"/>
        <end position="435"/>
    </location>
</feature>
<dbReference type="EMBL" id="ACLL01000018">
    <property type="protein sequence ID" value="EEW54062.1"/>
    <property type="molecule type" value="Genomic_DNA"/>
</dbReference>
<evidence type="ECO:0000313" key="11">
    <source>
        <dbReference type="Proteomes" id="UP000003675"/>
    </source>
</evidence>
<evidence type="ECO:0000256" key="5">
    <source>
        <dbReference type="ARBA" id="ARBA00022989"/>
    </source>
</evidence>
<dbReference type="PANTHER" id="PTHR32024:SF1">
    <property type="entry name" value="KTR SYSTEM POTASSIUM UPTAKE PROTEIN B"/>
    <property type="match status" value="1"/>
</dbReference>
<evidence type="ECO:0000256" key="7">
    <source>
        <dbReference type="ARBA" id="ARBA00023136"/>
    </source>
</evidence>
<dbReference type="HOGENOM" id="CLU_026429_0_1_9"/>
<comment type="caution">
    <text evidence="9">The sequence shown here is derived from an EMBL/GenBank/DDBJ whole genome shotgun (WGS) entry which is preliminary data.</text>
</comment>
<feature type="transmembrane region" description="Helical" evidence="8">
    <location>
        <begin position="127"/>
        <end position="153"/>
    </location>
</feature>
<dbReference type="Pfam" id="PF02386">
    <property type="entry name" value="TrkH"/>
    <property type="match status" value="1"/>
</dbReference>
<feature type="transmembrane region" description="Helical" evidence="8">
    <location>
        <begin position="196"/>
        <end position="215"/>
    </location>
</feature>
<dbReference type="GO" id="GO:0008324">
    <property type="term" value="F:monoatomic cation transmembrane transporter activity"/>
    <property type="evidence" value="ECO:0007669"/>
    <property type="project" value="InterPro"/>
</dbReference>
<evidence type="ECO:0000256" key="6">
    <source>
        <dbReference type="ARBA" id="ARBA00023065"/>
    </source>
</evidence>
<reference evidence="10 12" key="2">
    <citation type="journal article" date="2015" name="Genome Announc.">
        <title>Expanding the biotechnology potential of lactobacilli through comparative genomics of 213 strains and associated genera.</title>
        <authorList>
            <person name="Sun Z."/>
            <person name="Harris H.M."/>
            <person name="McCann A."/>
            <person name="Guo C."/>
            <person name="Argimon S."/>
            <person name="Zhang W."/>
            <person name="Yang X."/>
            <person name="Jeffery I.B."/>
            <person name="Cooney J.C."/>
            <person name="Kagawa T.F."/>
            <person name="Liu W."/>
            <person name="Song Y."/>
            <person name="Salvetti E."/>
            <person name="Wrobel A."/>
            <person name="Rasinkangas P."/>
            <person name="Parkhill J."/>
            <person name="Rea M.C."/>
            <person name="O'Sullivan O."/>
            <person name="Ritari J."/>
            <person name="Douillard F.P."/>
            <person name="Paul Ross R."/>
            <person name="Yang R."/>
            <person name="Briner A.E."/>
            <person name="Felis G.E."/>
            <person name="de Vos W.M."/>
            <person name="Barrangou R."/>
            <person name="Klaenhammer T.R."/>
            <person name="Caufield P.W."/>
            <person name="Cui Y."/>
            <person name="Zhang H."/>
            <person name="O'Toole P.W."/>
        </authorList>
    </citation>
    <scope>NUCLEOTIDE SEQUENCE [LARGE SCALE GENOMIC DNA]</scope>
    <source>
        <strain evidence="10 12">DSM 16041</strain>
    </source>
</reference>
<evidence type="ECO:0000313" key="10">
    <source>
        <dbReference type="EMBL" id="KRK60255.1"/>
    </source>
</evidence>
<reference evidence="9 11" key="1">
    <citation type="submission" date="2009-09" db="EMBL/GenBank/DDBJ databases">
        <authorList>
            <person name="Qin X."/>
            <person name="Bachman B."/>
            <person name="Battles P."/>
            <person name="Bell A."/>
            <person name="Bess C."/>
            <person name="Bickham C."/>
            <person name="Chaboub L."/>
            <person name="Chen D."/>
            <person name="Coyle M."/>
            <person name="Deiros D.R."/>
            <person name="Dinh H."/>
            <person name="Forbes L."/>
            <person name="Fowler G."/>
            <person name="Francisco L."/>
            <person name="Fu Q."/>
            <person name="Gubbala S."/>
            <person name="Hale W."/>
            <person name="Han Y."/>
            <person name="Hemphill L."/>
            <person name="Highlander S.K."/>
            <person name="Hirani K."/>
            <person name="Hogues M."/>
            <person name="Jackson L."/>
            <person name="Jakkamsetti A."/>
            <person name="Javaid M."/>
            <person name="Jiang H."/>
            <person name="Korchina V."/>
            <person name="Kovar C."/>
            <person name="Lara F."/>
            <person name="Lee S."/>
            <person name="Mata R."/>
            <person name="Mathew T."/>
            <person name="Moen C."/>
            <person name="Morales K."/>
            <person name="Munidasa M."/>
            <person name="Nazareth L."/>
            <person name="Ngo R."/>
            <person name="Nguyen L."/>
            <person name="Okwuonu G."/>
            <person name="Ongeri F."/>
            <person name="Patil S."/>
            <person name="Petrosino J."/>
            <person name="Pham C."/>
            <person name="Pham P."/>
            <person name="Pu L.-L."/>
            <person name="Puazo M."/>
            <person name="Raj R."/>
            <person name="Reid J."/>
            <person name="Rouhana J."/>
            <person name="Saada N."/>
            <person name="Shang Y."/>
            <person name="Simmons D."/>
            <person name="Thornton R."/>
            <person name="Warren J."/>
            <person name="Weissenberger G."/>
            <person name="Zhang J."/>
            <person name="Zhang L."/>
            <person name="Zhou C."/>
            <person name="Zhu D."/>
            <person name="Muzny D."/>
            <person name="Worley K."/>
            <person name="Gibbs R."/>
        </authorList>
    </citation>
    <scope>NUCLEOTIDE SEQUENCE [LARGE SCALE GENOMIC DNA]</scope>
    <source>
        <strain evidence="9 11">DSM 16041</strain>
    </source>
</reference>
<name>C8P5X6_9LACO</name>
<organism evidence="9 11">
    <name type="scientific">Limosilactobacillus antri DSM 16041</name>
    <dbReference type="NCBI Taxonomy" id="525309"/>
    <lineage>
        <taxon>Bacteria</taxon>
        <taxon>Bacillati</taxon>
        <taxon>Bacillota</taxon>
        <taxon>Bacilli</taxon>
        <taxon>Lactobacillales</taxon>
        <taxon>Lactobacillaceae</taxon>
        <taxon>Limosilactobacillus</taxon>
    </lineage>
</organism>
<keyword evidence="12" id="KW-1185">Reference proteome</keyword>
<proteinExistence type="predicted"/>
<comment type="subcellular location">
    <subcellularLocation>
        <location evidence="1">Cell membrane</location>
        <topology evidence="1">Multi-pass membrane protein</topology>
    </subcellularLocation>
</comment>
<dbReference type="PANTHER" id="PTHR32024">
    <property type="entry name" value="TRK SYSTEM POTASSIUM UPTAKE PROTEIN TRKG-RELATED"/>
    <property type="match status" value="1"/>
</dbReference>
<evidence type="ECO:0000256" key="2">
    <source>
        <dbReference type="ARBA" id="ARBA00022448"/>
    </source>
</evidence>
<dbReference type="eggNOG" id="COG0168">
    <property type="taxonomic scope" value="Bacteria"/>
</dbReference>
<keyword evidence="9" id="KW-0378">Hydrolase</keyword>
<evidence type="ECO:0000256" key="4">
    <source>
        <dbReference type="ARBA" id="ARBA00022692"/>
    </source>
</evidence>
<gene>
    <name evidence="9" type="primary">ntpJ</name>
    <name evidence="10" type="ORF">FC31_GL001865</name>
    <name evidence="9" type="ORF">HMPREF0494_0720</name>
</gene>
<keyword evidence="7 8" id="KW-0472">Membrane</keyword>
<protein>
    <submittedName>
        <fullName evidence="9">Putative ATP synthase F0, A subunit</fullName>
        <ecNumber evidence="9">3.6.3.14</ecNumber>
    </submittedName>
    <submittedName>
        <fullName evidence="10">V-type Na+-ATPase subunit J</fullName>
    </submittedName>
</protein>
<keyword evidence="5 8" id="KW-1133">Transmembrane helix</keyword>
<keyword evidence="3" id="KW-1003">Cell membrane</keyword>
<dbReference type="Proteomes" id="UP000003675">
    <property type="component" value="Unassembled WGS sequence"/>
</dbReference>
<feature type="transmembrane region" description="Helical" evidence="8">
    <location>
        <begin position="235"/>
        <end position="252"/>
    </location>
</feature>
<dbReference type="InterPro" id="IPR003445">
    <property type="entry name" value="Cat_transpt"/>
</dbReference>
<evidence type="ECO:0000313" key="9">
    <source>
        <dbReference type="EMBL" id="EEW54062.1"/>
    </source>
</evidence>
<dbReference type="PATRIC" id="fig|525309.8.peg.1931"/>
<accession>C8P5X6</accession>
<dbReference type="GO" id="GO:0030001">
    <property type="term" value="P:metal ion transport"/>
    <property type="evidence" value="ECO:0007669"/>
    <property type="project" value="UniProtKB-ARBA"/>
</dbReference>
<evidence type="ECO:0000256" key="3">
    <source>
        <dbReference type="ARBA" id="ARBA00022475"/>
    </source>
</evidence>
<evidence type="ECO:0000256" key="8">
    <source>
        <dbReference type="SAM" id="Phobius"/>
    </source>
</evidence>
<dbReference type="GO" id="GO:0005886">
    <property type="term" value="C:plasma membrane"/>
    <property type="evidence" value="ECO:0007669"/>
    <property type="project" value="UniProtKB-SubCell"/>
</dbReference>
<keyword evidence="4 8" id="KW-0812">Transmembrane</keyword>
<dbReference type="Proteomes" id="UP000051883">
    <property type="component" value="Unassembled WGS sequence"/>
</dbReference>
<keyword evidence="6" id="KW-0406">Ion transport</keyword>
<dbReference type="EMBL" id="AZDK01000006">
    <property type="protein sequence ID" value="KRK60255.1"/>
    <property type="molecule type" value="Genomic_DNA"/>
</dbReference>
<feature type="transmembrane region" description="Helical" evidence="8">
    <location>
        <begin position="354"/>
        <end position="378"/>
    </location>
</feature>
<dbReference type="STRING" id="525309.HMPREF0494_0720"/>
<dbReference type="AlphaFoldDB" id="C8P5X6"/>
<dbReference type="GO" id="GO:0016787">
    <property type="term" value="F:hydrolase activity"/>
    <property type="evidence" value="ECO:0007669"/>
    <property type="project" value="UniProtKB-KW"/>
</dbReference>
<evidence type="ECO:0000256" key="1">
    <source>
        <dbReference type="ARBA" id="ARBA00004651"/>
    </source>
</evidence>
<keyword evidence="2" id="KW-0813">Transport</keyword>
<sequence length="454" mass="50024">MNGRTKNVIEINKRKYSFPKILTLGFLLVIASGTLLLLLPCATVSGAQTSFMTAFFTSTSATCVTGLTLVSTATHWTVFGQAVIALLMEVGGLGFMTFAVMMSLMIRRRVRMSTRLLTQEALNLDHLSQLSVVYLIIKLSLLIQLVGSIFLFFDFYPRYGIGRGLWFSVFHAISAFCNAGFDLFGNSMENYLNDPYMICVLAVLIVAGSMGFLVWKDLLNFRKYHHLSLHTQLALRTGAVIFLISFLVYLLTERNLAQLSSQISGPQRLLNTVFMAITPRTAGLITFPYTKLSAAGISVTIILMFIGGTPGSTAGGVKTTTIGLLATQSIATLRGQRDTNFAHRRFTQENINRALTLFFVALFIVLLAILLLVLTQHLPAHDSLAYVTFEVLAAFGTTGISLGITQSLNLFGQLVIMVLMFIGRVGIYTVMFSIFNSQPKVKSYRYPEESVLIG</sequence>
<dbReference type="EC" id="3.6.3.14" evidence="9"/>
<evidence type="ECO:0000313" key="12">
    <source>
        <dbReference type="Proteomes" id="UP000051883"/>
    </source>
</evidence>
<feature type="transmembrane region" description="Helical" evidence="8">
    <location>
        <begin position="165"/>
        <end position="184"/>
    </location>
</feature>